<dbReference type="EMBL" id="JAUKWQ010000001">
    <property type="protein sequence ID" value="MDO1580921.1"/>
    <property type="molecule type" value="Genomic_DNA"/>
</dbReference>
<name>A0ABT8SRF1_9HYPH</name>
<dbReference type="CDD" id="cd05379">
    <property type="entry name" value="CAP_bacterial"/>
    <property type="match status" value="1"/>
</dbReference>
<accession>A0ABT8SRF1</accession>
<reference evidence="2" key="2">
    <citation type="submission" date="2023-07" db="EMBL/GenBank/DDBJ databases">
        <authorList>
            <person name="Sun H."/>
        </authorList>
    </citation>
    <scope>NUCLEOTIDE SEQUENCE</scope>
    <source>
        <strain evidence="2">05753</strain>
    </source>
</reference>
<dbReference type="PANTHER" id="PTHR31157:SF1">
    <property type="entry name" value="SCP DOMAIN-CONTAINING PROTEIN"/>
    <property type="match status" value="1"/>
</dbReference>
<gene>
    <name evidence="2" type="ORF">Q2T52_02325</name>
</gene>
<dbReference type="PROSITE" id="PS51318">
    <property type="entry name" value="TAT"/>
    <property type="match status" value="1"/>
</dbReference>
<feature type="domain" description="SCP" evidence="1">
    <location>
        <begin position="50"/>
        <end position="160"/>
    </location>
</feature>
<sequence>MTFLTDLTARRGFLLLSGGALLTIAGCSTTRPKPPVTAGATDETAGALPLVNALRAKHKLGSLSASKATAQAAQEQAVRMARAGEMKHLIGFGDDFGTRMRRNDVPLPAAENIASGQKSVTEAVEAWINSKKHLENMLGPYNYVGVAVARSSSDMRAYWAMVLSA</sequence>
<dbReference type="Proteomes" id="UP001169006">
    <property type="component" value="Unassembled WGS sequence"/>
</dbReference>
<evidence type="ECO:0000313" key="2">
    <source>
        <dbReference type="EMBL" id="MDO1580921.1"/>
    </source>
</evidence>
<proteinExistence type="predicted"/>
<reference evidence="2" key="1">
    <citation type="journal article" date="2015" name="Int. J. Syst. Evol. Microbiol.">
        <title>Rhizobium oryzicola sp. nov., potential plant-growth-promoting endophytic bacteria isolated from rice roots.</title>
        <authorList>
            <person name="Zhang X.X."/>
            <person name="Gao J.S."/>
            <person name="Cao Y.H."/>
            <person name="Sheirdil R.A."/>
            <person name="Wang X.C."/>
            <person name="Zhang L."/>
        </authorList>
    </citation>
    <scope>NUCLEOTIDE SEQUENCE</scope>
    <source>
        <strain evidence="2">05753</strain>
    </source>
</reference>
<evidence type="ECO:0000313" key="3">
    <source>
        <dbReference type="Proteomes" id="UP001169006"/>
    </source>
</evidence>
<dbReference type="Pfam" id="PF00188">
    <property type="entry name" value="CAP"/>
    <property type="match status" value="1"/>
</dbReference>
<protein>
    <submittedName>
        <fullName evidence="2">CAP domain-containing protein</fullName>
    </submittedName>
</protein>
<dbReference type="InterPro" id="IPR006311">
    <property type="entry name" value="TAT_signal"/>
</dbReference>
<comment type="caution">
    <text evidence="2">The sequence shown here is derived from an EMBL/GenBank/DDBJ whole genome shotgun (WGS) entry which is preliminary data.</text>
</comment>
<dbReference type="Gene3D" id="3.40.33.10">
    <property type="entry name" value="CAP"/>
    <property type="match status" value="1"/>
</dbReference>
<dbReference type="PANTHER" id="PTHR31157">
    <property type="entry name" value="SCP DOMAIN-CONTAINING PROTEIN"/>
    <property type="match status" value="1"/>
</dbReference>
<dbReference type="InterPro" id="IPR035940">
    <property type="entry name" value="CAP_sf"/>
</dbReference>
<keyword evidence="3" id="KW-1185">Reference proteome</keyword>
<organism evidence="2 3">
    <name type="scientific">Rhizobium oryzicola</name>
    <dbReference type="NCBI Taxonomy" id="1232668"/>
    <lineage>
        <taxon>Bacteria</taxon>
        <taxon>Pseudomonadati</taxon>
        <taxon>Pseudomonadota</taxon>
        <taxon>Alphaproteobacteria</taxon>
        <taxon>Hyphomicrobiales</taxon>
        <taxon>Rhizobiaceae</taxon>
        <taxon>Rhizobium/Agrobacterium group</taxon>
        <taxon>Rhizobium</taxon>
    </lineage>
</organism>
<dbReference type="SUPFAM" id="SSF55797">
    <property type="entry name" value="PR-1-like"/>
    <property type="match status" value="1"/>
</dbReference>
<dbReference type="RefSeq" id="WP_302075062.1">
    <property type="nucleotide sequence ID" value="NZ_JAUKWQ010000001.1"/>
</dbReference>
<evidence type="ECO:0000259" key="1">
    <source>
        <dbReference type="Pfam" id="PF00188"/>
    </source>
</evidence>
<dbReference type="InterPro" id="IPR014044">
    <property type="entry name" value="CAP_dom"/>
</dbReference>